<dbReference type="RefSeq" id="XP_041159693.1">
    <property type="nucleotide sequence ID" value="XM_041300208.1"/>
</dbReference>
<comment type="caution">
    <text evidence="1">The sequence shown here is derived from an EMBL/GenBank/DDBJ whole genome shotgun (WGS) entry which is preliminary data.</text>
</comment>
<dbReference type="EMBL" id="JABBWE010000032">
    <property type="protein sequence ID" value="KAG1793204.1"/>
    <property type="molecule type" value="Genomic_DNA"/>
</dbReference>
<keyword evidence="2" id="KW-1185">Reference proteome</keyword>
<dbReference type="AlphaFoldDB" id="A0A9P7DGG1"/>
<accession>A0A9P7DGG1</accession>
<evidence type="ECO:0000313" key="1">
    <source>
        <dbReference type="EMBL" id="KAG1793204.1"/>
    </source>
</evidence>
<evidence type="ECO:0000313" key="2">
    <source>
        <dbReference type="Proteomes" id="UP000719766"/>
    </source>
</evidence>
<name>A0A9P7DGG1_9AGAM</name>
<dbReference type="GeneID" id="64593972"/>
<dbReference type="Proteomes" id="UP000719766">
    <property type="component" value="Unassembled WGS sequence"/>
</dbReference>
<proteinExistence type="predicted"/>
<gene>
    <name evidence="1" type="ORF">HD556DRAFT_1308916</name>
</gene>
<sequence length="200" mass="22400">MSLCLCTTCQQNWSPQLLTYWPAIPHRTYTLAQLLLARACDSCDLDDFKISRSRWQPASSRLENLIDHYNSADHSQSPTRPLAKILAEKCSQEITPRAPRVDHMCSPSCVLHNEEMREINKVPSKPVIEPDSDFGSAPLTRQSSLFWSRTTSMSSVGPMGTKRAPDCLERKVSPCVPVITFCDTSFNVIVYAIPTITLAL</sequence>
<organism evidence="1 2">
    <name type="scientific">Suillus plorans</name>
    <dbReference type="NCBI Taxonomy" id="116603"/>
    <lineage>
        <taxon>Eukaryota</taxon>
        <taxon>Fungi</taxon>
        <taxon>Dikarya</taxon>
        <taxon>Basidiomycota</taxon>
        <taxon>Agaricomycotina</taxon>
        <taxon>Agaricomycetes</taxon>
        <taxon>Agaricomycetidae</taxon>
        <taxon>Boletales</taxon>
        <taxon>Suillineae</taxon>
        <taxon>Suillaceae</taxon>
        <taxon>Suillus</taxon>
    </lineage>
</organism>
<reference evidence="1" key="1">
    <citation type="journal article" date="2020" name="New Phytol.">
        <title>Comparative genomics reveals dynamic genome evolution in host specialist ectomycorrhizal fungi.</title>
        <authorList>
            <person name="Lofgren L.A."/>
            <person name="Nguyen N.H."/>
            <person name="Vilgalys R."/>
            <person name="Ruytinx J."/>
            <person name="Liao H.L."/>
            <person name="Branco S."/>
            <person name="Kuo A."/>
            <person name="LaButti K."/>
            <person name="Lipzen A."/>
            <person name="Andreopoulos W."/>
            <person name="Pangilinan J."/>
            <person name="Riley R."/>
            <person name="Hundley H."/>
            <person name="Na H."/>
            <person name="Barry K."/>
            <person name="Grigoriev I.V."/>
            <person name="Stajich J.E."/>
            <person name="Kennedy P.G."/>
        </authorList>
    </citation>
    <scope>NUCLEOTIDE SEQUENCE</scope>
    <source>
        <strain evidence="1">S12</strain>
    </source>
</reference>
<protein>
    <submittedName>
        <fullName evidence="1">Uncharacterized protein</fullName>
    </submittedName>
</protein>